<feature type="domain" description="DUF7483" evidence="1">
    <location>
        <begin position="466"/>
        <end position="786"/>
    </location>
</feature>
<proteinExistence type="predicted"/>
<dbReference type="Pfam" id="PF24299">
    <property type="entry name" value="DUF7483"/>
    <property type="match status" value="1"/>
</dbReference>
<reference evidence="2" key="1">
    <citation type="submission" date="2020-04" db="EMBL/GenBank/DDBJ databases">
        <authorList>
            <person name="Chiriac C."/>
            <person name="Salcher M."/>
            <person name="Ghai R."/>
            <person name="Kavagutti S V."/>
        </authorList>
    </citation>
    <scope>NUCLEOTIDE SEQUENCE</scope>
</reference>
<evidence type="ECO:0000259" key="1">
    <source>
        <dbReference type="Pfam" id="PF24299"/>
    </source>
</evidence>
<dbReference type="Pfam" id="PF13385">
    <property type="entry name" value="Laminin_G_3"/>
    <property type="match status" value="1"/>
</dbReference>
<dbReference type="InterPro" id="IPR055906">
    <property type="entry name" value="DUF7483"/>
</dbReference>
<gene>
    <name evidence="2" type="ORF">UFOVP251_55</name>
</gene>
<dbReference type="Gene3D" id="2.60.120.920">
    <property type="match status" value="1"/>
</dbReference>
<dbReference type="EMBL" id="LR796272">
    <property type="protein sequence ID" value="CAB4133014.1"/>
    <property type="molecule type" value="Genomic_DNA"/>
</dbReference>
<dbReference type="SUPFAM" id="SSF49899">
    <property type="entry name" value="Concanavalin A-like lectins/glucanases"/>
    <property type="match status" value="1"/>
</dbReference>
<evidence type="ECO:0000313" key="2">
    <source>
        <dbReference type="EMBL" id="CAB4133014.1"/>
    </source>
</evidence>
<protein>
    <submittedName>
        <fullName evidence="2">Concanavalin A-like lectin/glucanases superfamily</fullName>
    </submittedName>
</protein>
<sequence length="793" mass="84447">MFSASKTKQVAVSGGITLTKSLRFRSSASAYLNRTPSSTGNPKTYTWSGWVKLGTTSTTLPLFQAATSSTNLVCFYYDGRQLIAQIYNDPSYNTTWNTNAIYSDTSAWYHVVISVDTTQSSATNIVKIYVNGVSMSLIYALNGRGTIAQNTNTQANTSGISNTIGNYNAGGTTILYYDGYMTDVYLIDGQALTPSSFGATNATTGVWQPKAYSGSYGTNGFHLTFANTTSTTTLGYDTSGNSNNWTTNNISLTAGSTYDSMNDVPTLTSATASNYCVLNPATQSAGTISNGNLQYYGPNSWKAIASTILLPITGKWYAEVVLLNAPLSSNFGDVWNVFGFIAPSSVSAWSYNTGTSFYISDTGYYSNYSTGGTGNFTGNTTGTVLGLAFDRSTNQVTIYQNGVSKATVTIGITSGSDLYFFNGSYSATYGSMAVNFGQQGFTYTPPSGYVALNTYNLPTPTIVQGNKYMDATLYTGNGTSQTITNAGGFKPDFFWLKARSAAYDNGLIDTNRGTTNYLISNSTAAETSGSTLTANSNGFSLTTGFNNGSTTYVAWQWQAGQGSNVSNTNGSITSTVSASTTAGFSVVTYTGTGANATVGHGLGVAPSMMIVKSRTNILEWDVYHVSLGATKRLFLDSTSAVDTSINPWNNTAPTSSVFSIGVGLNTNTSGASLLAYCFAPVTGFSAFGSYTGNGSTSGPFIYTGFRPKFILVKCYDGLTNWNIYDSSRNTYNPETYKLIPNLGDAEYTISGGTMNFLSNGFQLINTSTDFNGNGYNYIYMAFAENPFKYANAR</sequence>
<dbReference type="Gene3D" id="2.60.120.200">
    <property type="match status" value="1"/>
</dbReference>
<organism evidence="2">
    <name type="scientific">uncultured Caudovirales phage</name>
    <dbReference type="NCBI Taxonomy" id="2100421"/>
    <lineage>
        <taxon>Viruses</taxon>
        <taxon>Duplodnaviria</taxon>
        <taxon>Heunggongvirae</taxon>
        <taxon>Uroviricota</taxon>
        <taxon>Caudoviricetes</taxon>
        <taxon>Peduoviridae</taxon>
        <taxon>Maltschvirus</taxon>
        <taxon>Maltschvirus maltsch</taxon>
    </lineage>
</organism>
<accession>A0A6J5LEK6</accession>
<dbReference type="InterPro" id="IPR013320">
    <property type="entry name" value="ConA-like_dom_sf"/>
</dbReference>
<dbReference type="InterPro" id="IPR043136">
    <property type="entry name" value="B30.2/SPRY_sf"/>
</dbReference>
<name>A0A6J5LEK6_9CAUD</name>
<keyword evidence="2" id="KW-0430">Lectin</keyword>
<dbReference type="GO" id="GO:0030246">
    <property type="term" value="F:carbohydrate binding"/>
    <property type="evidence" value="ECO:0007669"/>
    <property type="project" value="UniProtKB-KW"/>
</dbReference>